<protein>
    <recommendedName>
        <fullName evidence="1">Dienelactone hydrolase domain-containing protein</fullName>
    </recommendedName>
</protein>
<dbReference type="Proteomes" id="UP001500326">
    <property type="component" value="Unassembled WGS sequence"/>
</dbReference>
<evidence type="ECO:0000259" key="1">
    <source>
        <dbReference type="Pfam" id="PF01738"/>
    </source>
</evidence>
<accession>A0ABN2S1L9</accession>
<evidence type="ECO:0000313" key="2">
    <source>
        <dbReference type="EMBL" id="GAA1978826.1"/>
    </source>
</evidence>
<dbReference type="InterPro" id="IPR002925">
    <property type="entry name" value="Dienelactn_hydro"/>
</dbReference>
<feature type="domain" description="Dienelactone hydrolase" evidence="1">
    <location>
        <begin position="32"/>
        <end position="151"/>
    </location>
</feature>
<evidence type="ECO:0000313" key="3">
    <source>
        <dbReference type="Proteomes" id="UP001500326"/>
    </source>
</evidence>
<dbReference type="EMBL" id="BAAAOH010000001">
    <property type="protein sequence ID" value="GAA1978826.1"/>
    <property type="molecule type" value="Genomic_DNA"/>
</dbReference>
<dbReference type="RefSeq" id="WP_344059128.1">
    <property type="nucleotide sequence ID" value="NZ_BAAAOH010000001.1"/>
</dbReference>
<comment type="caution">
    <text evidence="2">The sequence shown here is derived from an EMBL/GenBank/DDBJ whole genome shotgun (WGS) entry which is preliminary data.</text>
</comment>
<keyword evidence="3" id="KW-1185">Reference proteome</keyword>
<proteinExistence type="predicted"/>
<gene>
    <name evidence="2" type="ORF">GCM10009777_10030</name>
</gene>
<name>A0ABN2S1L9_9MICO</name>
<reference evidence="2 3" key="1">
    <citation type="journal article" date="2019" name="Int. J. Syst. Evol. Microbiol.">
        <title>The Global Catalogue of Microorganisms (GCM) 10K type strain sequencing project: providing services to taxonomists for standard genome sequencing and annotation.</title>
        <authorList>
            <consortium name="The Broad Institute Genomics Platform"/>
            <consortium name="The Broad Institute Genome Sequencing Center for Infectious Disease"/>
            <person name="Wu L."/>
            <person name="Ma J."/>
        </authorList>
    </citation>
    <scope>NUCLEOTIDE SEQUENCE [LARGE SCALE GENOMIC DNA]</scope>
    <source>
        <strain evidence="2 3">JCM 14902</strain>
    </source>
</reference>
<sequence length="247" mass="26719">MARGTEWCPEGWDRHTYPHGDHSHPYYIVDRSPADSPHPSVLLMHEFPGISDNLVALANVLAEDFRVVVPSIVGRDGSATPLDSMRQICVRREVHILARHGVSASVAWLREFADAHVADSSGRRYGVIGLCLTGNFALALAVDPRVAAAVVGEPAIPVRPSGLGLSPGDSASLAEHPDLRVQGYRFRYDCLSPGAKLDAAQRLLGGRMQVFTLTGPNQFGHSTLTGRWRSDAAIASTRAFLNERLAP</sequence>
<organism evidence="2 3">
    <name type="scientific">Microbacterium pumilum</name>
    <dbReference type="NCBI Taxonomy" id="344165"/>
    <lineage>
        <taxon>Bacteria</taxon>
        <taxon>Bacillati</taxon>
        <taxon>Actinomycetota</taxon>
        <taxon>Actinomycetes</taxon>
        <taxon>Micrococcales</taxon>
        <taxon>Microbacteriaceae</taxon>
        <taxon>Microbacterium</taxon>
    </lineage>
</organism>
<dbReference type="Gene3D" id="3.40.50.1820">
    <property type="entry name" value="alpha/beta hydrolase"/>
    <property type="match status" value="1"/>
</dbReference>
<dbReference type="SUPFAM" id="SSF53474">
    <property type="entry name" value="alpha/beta-Hydrolases"/>
    <property type="match status" value="1"/>
</dbReference>
<dbReference type="InterPro" id="IPR029058">
    <property type="entry name" value="AB_hydrolase_fold"/>
</dbReference>
<dbReference type="Pfam" id="PF01738">
    <property type="entry name" value="DLH"/>
    <property type="match status" value="1"/>
</dbReference>